<dbReference type="OrthoDB" id="1899781at2759"/>
<dbReference type="CDD" id="cd02999">
    <property type="entry name" value="PDI_a_ERp44_like"/>
    <property type="match status" value="1"/>
</dbReference>
<dbReference type="PANTHER" id="PTHR47126:SF3">
    <property type="entry name" value="5'-ADENYLYLSULFATE REDUCTASE-LIKE 5"/>
    <property type="match status" value="1"/>
</dbReference>
<dbReference type="InterPro" id="IPR044794">
    <property type="entry name" value="APRL5/7"/>
</dbReference>
<feature type="signal peptide" evidence="1">
    <location>
        <begin position="1"/>
        <end position="21"/>
    </location>
</feature>
<name>A0A2P5A7M3_PARAD</name>
<evidence type="ECO:0000313" key="3">
    <source>
        <dbReference type="EMBL" id="PON32519.1"/>
    </source>
</evidence>
<feature type="chain" id="PRO_5015147807" evidence="1">
    <location>
        <begin position="22"/>
        <end position="295"/>
    </location>
</feature>
<keyword evidence="1" id="KW-0732">Signal</keyword>
<sequence length="295" mass="33223">MAVSLLFLCITAFSSLQLASSSAPLCALDSDSFLHRLQSQCPLSISPNLPIQVTGSFLDRTLTSKQRIGYTSVLFYASWCPFSRGVYPKFEALSSMFPQIEHLAIEQSSAMPSVLSRYGIHSLPSLLLVNHTSRMRYHGPKDLSSLVQFYEKTTGLESVLYFEEEQPTNLESREKPIIQSMNGSALKEISKREPYLVFSVLFLCFRVLLSIFPRVLSRFKAFWVSSVPHLNLGIIRETSQIMGRVSHMIDVSRFWIKLRQCKTRNLREGARNARVWASSLASVSLGESSSARSSH</sequence>
<dbReference type="EMBL" id="JXTB01000808">
    <property type="protein sequence ID" value="PON32519.1"/>
    <property type="molecule type" value="Genomic_DNA"/>
</dbReference>
<proteinExistence type="predicted"/>
<dbReference type="InterPro" id="IPR036249">
    <property type="entry name" value="Thioredoxin-like_sf"/>
</dbReference>
<protein>
    <submittedName>
        <fullName evidence="3">DnaJ-like</fullName>
    </submittedName>
</protein>
<organism evidence="3 4">
    <name type="scientific">Parasponia andersonii</name>
    <name type="common">Sponia andersonii</name>
    <dbReference type="NCBI Taxonomy" id="3476"/>
    <lineage>
        <taxon>Eukaryota</taxon>
        <taxon>Viridiplantae</taxon>
        <taxon>Streptophyta</taxon>
        <taxon>Embryophyta</taxon>
        <taxon>Tracheophyta</taxon>
        <taxon>Spermatophyta</taxon>
        <taxon>Magnoliopsida</taxon>
        <taxon>eudicotyledons</taxon>
        <taxon>Gunneridae</taxon>
        <taxon>Pentapetalae</taxon>
        <taxon>rosids</taxon>
        <taxon>fabids</taxon>
        <taxon>Rosales</taxon>
        <taxon>Cannabaceae</taxon>
        <taxon>Parasponia</taxon>
    </lineage>
</organism>
<evidence type="ECO:0000259" key="2">
    <source>
        <dbReference type="Pfam" id="PF00085"/>
    </source>
</evidence>
<evidence type="ECO:0000256" key="1">
    <source>
        <dbReference type="SAM" id="SignalP"/>
    </source>
</evidence>
<dbReference type="Gene3D" id="3.40.30.10">
    <property type="entry name" value="Glutaredoxin"/>
    <property type="match status" value="1"/>
</dbReference>
<dbReference type="AlphaFoldDB" id="A0A2P5A7M3"/>
<reference evidence="4" key="1">
    <citation type="submission" date="2016-06" db="EMBL/GenBank/DDBJ databases">
        <title>Parallel loss of symbiosis genes in relatives of nitrogen-fixing non-legume Parasponia.</title>
        <authorList>
            <person name="Van Velzen R."/>
            <person name="Holmer R."/>
            <person name="Bu F."/>
            <person name="Rutten L."/>
            <person name="Van Zeijl A."/>
            <person name="Liu W."/>
            <person name="Santuari L."/>
            <person name="Cao Q."/>
            <person name="Sharma T."/>
            <person name="Shen D."/>
            <person name="Roswanjaya Y."/>
            <person name="Wardhani T."/>
            <person name="Kalhor M.S."/>
            <person name="Jansen J."/>
            <person name="Van den Hoogen J."/>
            <person name="Gungor B."/>
            <person name="Hartog M."/>
            <person name="Hontelez J."/>
            <person name="Verver J."/>
            <person name="Yang W.-C."/>
            <person name="Schijlen E."/>
            <person name="Repin R."/>
            <person name="Schilthuizen M."/>
            <person name="Schranz E."/>
            <person name="Heidstra R."/>
            <person name="Miyata K."/>
            <person name="Fedorova E."/>
            <person name="Kohlen W."/>
            <person name="Bisseling T."/>
            <person name="Smit S."/>
            <person name="Geurts R."/>
        </authorList>
    </citation>
    <scope>NUCLEOTIDE SEQUENCE [LARGE SCALE GENOMIC DNA]</scope>
    <source>
        <strain evidence="4">cv. WU1-14</strain>
    </source>
</reference>
<dbReference type="SUPFAM" id="SSF52833">
    <property type="entry name" value="Thioredoxin-like"/>
    <property type="match status" value="1"/>
</dbReference>
<dbReference type="Proteomes" id="UP000237105">
    <property type="component" value="Unassembled WGS sequence"/>
</dbReference>
<accession>A0A2P5A7M3</accession>
<gene>
    <name evidence="3" type="ORF">PanWU01x14_360590</name>
</gene>
<dbReference type="InterPro" id="IPR013766">
    <property type="entry name" value="Thioredoxin_domain"/>
</dbReference>
<dbReference type="Pfam" id="PF00085">
    <property type="entry name" value="Thioredoxin"/>
    <property type="match status" value="1"/>
</dbReference>
<feature type="domain" description="Thioredoxin" evidence="2">
    <location>
        <begin position="73"/>
        <end position="151"/>
    </location>
</feature>
<keyword evidence="4" id="KW-1185">Reference proteome</keyword>
<dbReference type="PANTHER" id="PTHR47126">
    <property type="entry name" value="5'-ADENYLYLSULFATE REDUCTASE-LIKE 7"/>
    <property type="match status" value="1"/>
</dbReference>
<comment type="caution">
    <text evidence="3">The sequence shown here is derived from an EMBL/GenBank/DDBJ whole genome shotgun (WGS) entry which is preliminary data.</text>
</comment>
<evidence type="ECO:0000313" key="4">
    <source>
        <dbReference type="Proteomes" id="UP000237105"/>
    </source>
</evidence>